<proteinExistence type="inferred from homology"/>
<reference evidence="4 5" key="1">
    <citation type="submission" date="2018-10" db="EMBL/GenBank/DDBJ databases">
        <title>Genomic Encyclopedia of Type Strains, Phase IV (KMG-IV): sequencing the most valuable type-strain genomes for metagenomic binning, comparative biology and taxonomic classification.</title>
        <authorList>
            <person name="Goeker M."/>
        </authorList>
    </citation>
    <scope>NUCLEOTIDE SEQUENCE [LARGE SCALE GENOMIC DNA]</scope>
    <source>
        <strain evidence="4 5">DSM 26916</strain>
    </source>
</reference>
<dbReference type="Proteomes" id="UP000268908">
    <property type="component" value="Unassembled WGS sequence"/>
</dbReference>
<dbReference type="EMBL" id="RCCI01000004">
    <property type="protein sequence ID" value="RLJ67727.1"/>
    <property type="molecule type" value="Genomic_DNA"/>
</dbReference>
<accession>A0A497XK04</accession>
<dbReference type="InterPro" id="IPR007543">
    <property type="entry name" value="LptD_C"/>
</dbReference>
<name>A0A497XK04_9PROT</name>
<evidence type="ECO:0000256" key="2">
    <source>
        <dbReference type="SAM" id="MobiDB-lite"/>
    </source>
</evidence>
<dbReference type="Gene3D" id="2.60.450.10">
    <property type="entry name" value="Lipopolysaccharide (LPS) transport protein A like domain"/>
    <property type="match status" value="1"/>
</dbReference>
<comment type="subcellular location">
    <subcellularLocation>
        <location evidence="1">Cell outer membrane</location>
    </subcellularLocation>
</comment>
<comment type="similarity">
    <text evidence="1">Belongs to the LptD family.</text>
</comment>
<dbReference type="GO" id="GO:1990351">
    <property type="term" value="C:transporter complex"/>
    <property type="evidence" value="ECO:0007669"/>
    <property type="project" value="TreeGrafter"/>
</dbReference>
<keyword evidence="1" id="KW-0732">Signal</keyword>
<evidence type="ECO:0000259" key="3">
    <source>
        <dbReference type="Pfam" id="PF04453"/>
    </source>
</evidence>
<evidence type="ECO:0000256" key="1">
    <source>
        <dbReference type="HAMAP-Rule" id="MF_01411"/>
    </source>
</evidence>
<comment type="caution">
    <text evidence="1">Lacks conserved residue(s) required for the propagation of feature annotation.</text>
</comment>
<dbReference type="GO" id="GO:0009279">
    <property type="term" value="C:cell outer membrane"/>
    <property type="evidence" value="ECO:0007669"/>
    <property type="project" value="UniProtKB-SubCell"/>
</dbReference>
<feature type="region of interest" description="Disordered" evidence="2">
    <location>
        <begin position="14"/>
        <end position="35"/>
    </location>
</feature>
<sequence>MEPLVVDPALLEPLPEPSLRGTGRMLPRSRDPRENYPNFITAERLHGTQGVETIAEGAVELRGTGRSVDADHLIYRPNEDEVEGTGNVVLRRDEDTMRGPKMRLRLDDNVGYFEQPQYSISRLGIGQVPIPGKTPVPGSGEAERLNFEGEGLYRMRKATYSTCSAESRDWFAEVDELSLDFNREVGEAKNALVRLGGVPIFYAPWMSFSLNNERKSGILAPSIGSTSQGGLDFTQPVYWNIAPNMDATFAPRWIERRGVQLGAEFRYLQPNYNGQIVNQYLPNDKIYRDDRYAYTVQHNHNLGGGFSGFVNYSGVSDSRYFGDLSTRLALVTQTYMLQQGGLNYSAGWWSANVTATRYDAPQDHGQTVLPGIYSRYPQATLMASRPDLPLGTTFAFGGEYVDFTHPTAVIGQRWMAYPQISLPLQTTAFSFTPKVGVHVSRYLLDRQPSGTPDYISRNVPIASLDSMVTLERDIEWLGRKDTVQTLEPRLYYVYIPRRDQSQIPVFDTAATGYGVTQIFSENRYAGNDRIGDANQLTAMVSSRLIDSASGHQMLTAGIGQRYYFTDQYVTLPGEVPRTGRSADLLALLGGQVADRAGVDALLQYNPRDRRMEAFNVAGRYRPEAGKVINAAYRYTRDQVDQFDVSAQWPVWGGWHGVGRYNYSMRDGRVVEAVAGVEYDGGCWVARAVTHRIATTDNNSNTAFFFQLELNGFSRIGSNPLDLLKRNIPGYGRVNQPVADPIFGTY</sequence>
<keyword evidence="1" id="KW-0472">Membrane</keyword>
<gene>
    <name evidence="1" type="primary">lptD</name>
    <name evidence="4" type="ORF">DFR35_0276</name>
</gene>
<comment type="caution">
    <text evidence="4">The sequence shown here is derived from an EMBL/GenBank/DDBJ whole genome shotgun (WGS) entry which is preliminary data.</text>
</comment>
<dbReference type="Pfam" id="PF04453">
    <property type="entry name" value="LptD"/>
    <property type="match status" value="1"/>
</dbReference>
<dbReference type="PANTHER" id="PTHR30189">
    <property type="entry name" value="LPS-ASSEMBLY PROTEIN"/>
    <property type="match status" value="1"/>
</dbReference>
<organism evidence="4 5">
    <name type="scientific">Sulfurisoma sediminicola</name>
    <dbReference type="NCBI Taxonomy" id="1381557"/>
    <lineage>
        <taxon>Bacteria</taxon>
        <taxon>Pseudomonadati</taxon>
        <taxon>Pseudomonadota</taxon>
        <taxon>Betaproteobacteria</taxon>
        <taxon>Nitrosomonadales</taxon>
        <taxon>Sterolibacteriaceae</taxon>
        <taxon>Sulfurisoma</taxon>
    </lineage>
</organism>
<dbReference type="PANTHER" id="PTHR30189:SF1">
    <property type="entry name" value="LPS-ASSEMBLY PROTEIN LPTD"/>
    <property type="match status" value="1"/>
</dbReference>
<dbReference type="GO" id="GO:0015920">
    <property type="term" value="P:lipopolysaccharide transport"/>
    <property type="evidence" value="ECO:0007669"/>
    <property type="project" value="InterPro"/>
</dbReference>
<dbReference type="GO" id="GO:0043165">
    <property type="term" value="P:Gram-negative-bacterium-type cell outer membrane assembly"/>
    <property type="evidence" value="ECO:0007669"/>
    <property type="project" value="UniProtKB-UniRule"/>
</dbReference>
<dbReference type="AlphaFoldDB" id="A0A497XK04"/>
<protein>
    <recommendedName>
        <fullName evidence="1">LPS-assembly protein LptD</fullName>
    </recommendedName>
</protein>
<dbReference type="InterPro" id="IPR050218">
    <property type="entry name" value="LptD"/>
</dbReference>
<feature type="domain" description="LptD C-terminal" evidence="3">
    <location>
        <begin position="290"/>
        <end position="652"/>
    </location>
</feature>
<evidence type="ECO:0000313" key="4">
    <source>
        <dbReference type="EMBL" id="RLJ67727.1"/>
    </source>
</evidence>
<evidence type="ECO:0000313" key="5">
    <source>
        <dbReference type="Proteomes" id="UP000268908"/>
    </source>
</evidence>
<dbReference type="InterPro" id="IPR020889">
    <property type="entry name" value="LipoPS_assembly_LptD"/>
</dbReference>
<comment type="subunit">
    <text evidence="1">Component of the lipopolysaccharide transport and assembly complex. Interacts with LptE and LptA.</text>
</comment>
<comment type="function">
    <text evidence="1">Together with LptE, is involved in the assembly of lipopolysaccharide (LPS) at the surface of the outer membrane.</text>
</comment>
<keyword evidence="5" id="KW-1185">Reference proteome</keyword>
<dbReference type="HAMAP" id="MF_01411">
    <property type="entry name" value="LPS_assembly_LptD"/>
    <property type="match status" value="1"/>
</dbReference>
<keyword evidence="1" id="KW-0998">Cell outer membrane</keyword>